<accession>A0ABQ7ZH63</accession>
<sequence>GLQRAIIQNKKIQQKPEFQKKRSFRKKDPPRIATHNGSQGVNPGETPHLLVGSPGQEQMSTVFFFRVPVFHSLLQPFLHELPSCRLFHLLDQLFPASQHVLHLITRKASSKSHRDRSVPGGSSLQHGNIAPKVEFSDHSIDPEERDAYWTARESNPFPPASDGLNTIIGLLCSGDFYWATFTPKRVRHAVALNRSRFQPDLPIEEEDEPSMDGFIPCEAPVERSRNRKSKHIVVDDDEVGGGCFPETLVGNYFDGELFDLEELLGSNPPEAEVGSDKGPEFTKASRLVNGASVEFIRFEV</sequence>
<evidence type="ECO:0000256" key="1">
    <source>
        <dbReference type="SAM" id="MobiDB-lite"/>
    </source>
</evidence>
<dbReference type="EMBL" id="JAGKQM010000015">
    <property type="protein sequence ID" value="KAH0879427.1"/>
    <property type="molecule type" value="Genomic_DNA"/>
</dbReference>
<keyword evidence="3" id="KW-1185">Reference proteome</keyword>
<dbReference type="Proteomes" id="UP000824890">
    <property type="component" value="Unassembled WGS sequence"/>
</dbReference>
<protein>
    <submittedName>
        <fullName evidence="2">Uncharacterized protein</fullName>
    </submittedName>
</protein>
<evidence type="ECO:0000313" key="2">
    <source>
        <dbReference type="EMBL" id="KAH0879427.1"/>
    </source>
</evidence>
<comment type="caution">
    <text evidence="2">The sequence shown here is derived from an EMBL/GenBank/DDBJ whole genome shotgun (WGS) entry which is preliminary data.</text>
</comment>
<name>A0ABQ7ZH63_BRANA</name>
<organism evidence="2 3">
    <name type="scientific">Brassica napus</name>
    <name type="common">Rape</name>
    <dbReference type="NCBI Taxonomy" id="3708"/>
    <lineage>
        <taxon>Eukaryota</taxon>
        <taxon>Viridiplantae</taxon>
        <taxon>Streptophyta</taxon>
        <taxon>Embryophyta</taxon>
        <taxon>Tracheophyta</taxon>
        <taxon>Spermatophyta</taxon>
        <taxon>Magnoliopsida</taxon>
        <taxon>eudicotyledons</taxon>
        <taxon>Gunneridae</taxon>
        <taxon>Pentapetalae</taxon>
        <taxon>rosids</taxon>
        <taxon>malvids</taxon>
        <taxon>Brassicales</taxon>
        <taxon>Brassicaceae</taxon>
        <taxon>Brassiceae</taxon>
        <taxon>Brassica</taxon>
    </lineage>
</organism>
<proteinExistence type="predicted"/>
<feature type="region of interest" description="Disordered" evidence="1">
    <location>
        <begin position="11"/>
        <end position="48"/>
    </location>
</feature>
<feature type="non-terminal residue" evidence="2">
    <location>
        <position position="1"/>
    </location>
</feature>
<feature type="region of interest" description="Disordered" evidence="1">
    <location>
        <begin position="111"/>
        <end position="137"/>
    </location>
</feature>
<reference evidence="2 3" key="1">
    <citation type="submission" date="2021-05" db="EMBL/GenBank/DDBJ databases">
        <title>Genome Assembly of Synthetic Allotetraploid Brassica napus Reveals Homoeologous Exchanges between Subgenomes.</title>
        <authorList>
            <person name="Davis J.T."/>
        </authorList>
    </citation>
    <scope>NUCLEOTIDE SEQUENCE [LARGE SCALE GENOMIC DNA]</scope>
    <source>
        <strain evidence="3">cv. Da-Ae</strain>
        <tissue evidence="2">Seedling</tissue>
    </source>
</reference>
<gene>
    <name evidence="2" type="ORF">HID58_066821</name>
</gene>
<evidence type="ECO:0000313" key="3">
    <source>
        <dbReference type="Proteomes" id="UP000824890"/>
    </source>
</evidence>